<evidence type="ECO:0000256" key="1">
    <source>
        <dbReference type="ARBA" id="ARBA00023159"/>
    </source>
</evidence>
<dbReference type="InterPro" id="IPR035451">
    <property type="entry name" value="Ada-like_dom_sf"/>
</dbReference>
<organism evidence="3 4">
    <name type="scientific">Niabella pedocola</name>
    <dbReference type="NCBI Taxonomy" id="1752077"/>
    <lineage>
        <taxon>Bacteria</taxon>
        <taxon>Pseudomonadati</taxon>
        <taxon>Bacteroidota</taxon>
        <taxon>Chitinophagia</taxon>
        <taxon>Chitinophagales</taxon>
        <taxon>Chitinophagaceae</taxon>
        <taxon>Niabella</taxon>
    </lineage>
</organism>
<protein>
    <submittedName>
        <fullName evidence="3">Metal-binding protein</fullName>
    </submittedName>
</protein>
<evidence type="ECO:0000313" key="4">
    <source>
        <dbReference type="Proteomes" id="UP001199816"/>
    </source>
</evidence>
<reference evidence="3 4" key="1">
    <citation type="submission" date="2021-11" db="EMBL/GenBank/DDBJ databases">
        <title>Genomic of Niabella pedocola.</title>
        <authorList>
            <person name="Wu T."/>
        </authorList>
    </citation>
    <scope>NUCLEOTIDE SEQUENCE [LARGE SCALE GENOMIC DNA]</scope>
    <source>
        <strain evidence="3 4">JCM 31011</strain>
    </source>
</reference>
<evidence type="ECO:0000259" key="2">
    <source>
        <dbReference type="Pfam" id="PF02805"/>
    </source>
</evidence>
<dbReference type="EMBL" id="JAJNEC010000004">
    <property type="protein sequence ID" value="MCD2422505.1"/>
    <property type="molecule type" value="Genomic_DNA"/>
</dbReference>
<evidence type="ECO:0000313" key="3">
    <source>
        <dbReference type="EMBL" id="MCD2422505.1"/>
    </source>
</evidence>
<dbReference type="RefSeq" id="WP_231003563.1">
    <property type="nucleotide sequence ID" value="NZ_JAJNEC010000004.1"/>
</dbReference>
<dbReference type="Proteomes" id="UP001199816">
    <property type="component" value="Unassembled WGS sequence"/>
</dbReference>
<keyword evidence="4" id="KW-1185">Reference proteome</keyword>
<comment type="caution">
    <text evidence="3">The sequence shown here is derived from an EMBL/GenBank/DDBJ whole genome shotgun (WGS) entry which is preliminary data.</text>
</comment>
<dbReference type="Pfam" id="PF02805">
    <property type="entry name" value="Ada_Zn_binding"/>
    <property type="match status" value="1"/>
</dbReference>
<dbReference type="InterPro" id="IPR004026">
    <property type="entry name" value="Ada_DNA_repair_Zn-bd"/>
</dbReference>
<keyword evidence="1" id="KW-0010">Activator</keyword>
<proteinExistence type="predicted"/>
<sequence>MWYHKDLGRNAAERGVQTRLLIRKGYIRLGGYQKARIYGLLSCSSGKKMKVANRVFFGDEAEALAAGYRPCGRCLPEQYKTWKAAQAMQ</sequence>
<feature type="domain" description="Ada DNA repair metal-binding" evidence="2">
    <location>
        <begin position="32"/>
        <end position="77"/>
    </location>
</feature>
<name>A0ABS8PN21_9BACT</name>
<accession>A0ABS8PN21</accession>
<dbReference type="Gene3D" id="3.40.10.10">
    <property type="entry name" value="DNA Methylphosphotriester Repair Domain"/>
    <property type="match status" value="1"/>
</dbReference>
<gene>
    <name evidence="3" type="ORF">LQ567_07000</name>
</gene>
<dbReference type="SUPFAM" id="SSF57884">
    <property type="entry name" value="Ada DNA repair protein, N-terminal domain (N-Ada 10)"/>
    <property type="match status" value="1"/>
</dbReference>